<dbReference type="PANTHER" id="PTHR13674">
    <property type="entry name" value="GROWTH AND TRANSFORMATION-DEPENDENT PROTEIN"/>
    <property type="match status" value="1"/>
</dbReference>
<gene>
    <name evidence="7" type="ORF">PUN28_004904</name>
</gene>
<dbReference type="Proteomes" id="UP001430953">
    <property type="component" value="Unassembled WGS sequence"/>
</dbReference>
<organism evidence="7 8">
    <name type="scientific">Cardiocondyla obscurior</name>
    <dbReference type="NCBI Taxonomy" id="286306"/>
    <lineage>
        <taxon>Eukaryota</taxon>
        <taxon>Metazoa</taxon>
        <taxon>Ecdysozoa</taxon>
        <taxon>Arthropoda</taxon>
        <taxon>Hexapoda</taxon>
        <taxon>Insecta</taxon>
        <taxon>Pterygota</taxon>
        <taxon>Neoptera</taxon>
        <taxon>Endopterygota</taxon>
        <taxon>Hymenoptera</taxon>
        <taxon>Apocrita</taxon>
        <taxon>Aculeata</taxon>
        <taxon>Formicoidea</taxon>
        <taxon>Formicidae</taxon>
        <taxon>Myrmicinae</taxon>
        <taxon>Cardiocondyla</taxon>
    </lineage>
</organism>
<comment type="caution">
    <text evidence="7">The sequence shown here is derived from an EMBL/GenBank/DDBJ whole genome shotgun (WGS) entry which is preliminary data.</text>
</comment>
<dbReference type="InterPro" id="IPR009432">
    <property type="entry name" value="DUF1075"/>
</dbReference>
<dbReference type="PANTHER" id="PTHR13674:SF5">
    <property type="entry name" value="UPF0389 PROTEIN CG9231"/>
    <property type="match status" value="1"/>
</dbReference>
<keyword evidence="8" id="KW-1185">Reference proteome</keyword>
<dbReference type="EMBL" id="JADYXP020000004">
    <property type="protein sequence ID" value="KAL0126098.1"/>
    <property type="molecule type" value="Genomic_DNA"/>
</dbReference>
<evidence type="ECO:0000256" key="2">
    <source>
        <dbReference type="ARBA" id="ARBA00007363"/>
    </source>
</evidence>
<keyword evidence="3 6" id="KW-0812">Transmembrane</keyword>
<protein>
    <submittedName>
        <fullName evidence="7">Uncharacterized protein</fullName>
    </submittedName>
</protein>
<dbReference type="Pfam" id="PF06388">
    <property type="entry name" value="DUF1075"/>
    <property type="match status" value="1"/>
</dbReference>
<evidence type="ECO:0000313" key="8">
    <source>
        <dbReference type="Proteomes" id="UP001430953"/>
    </source>
</evidence>
<feature type="transmembrane region" description="Helical" evidence="6">
    <location>
        <begin position="95"/>
        <end position="114"/>
    </location>
</feature>
<name>A0AAW2GEU8_9HYME</name>
<comment type="similarity">
    <text evidence="2">Belongs to the UPF0389 family.</text>
</comment>
<keyword evidence="5 6" id="KW-0472">Membrane</keyword>
<comment type="subcellular location">
    <subcellularLocation>
        <location evidence="1">Membrane</location>
        <topology evidence="1">Single-pass membrane protein</topology>
    </subcellularLocation>
</comment>
<reference evidence="7 8" key="1">
    <citation type="submission" date="2023-03" db="EMBL/GenBank/DDBJ databases">
        <title>High recombination rates correlate with genetic variation in Cardiocondyla obscurior ants.</title>
        <authorList>
            <person name="Errbii M."/>
        </authorList>
    </citation>
    <scope>NUCLEOTIDE SEQUENCE [LARGE SCALE GENOMIC DNA]</scope>
    <source>
        <strain evidence="7">Alpha-2009</strain>
        <tissue evidence="7">Whole body</tissue>
    </source>
</reference>
<evidence type="ECO:0000313" key="7">
    <source>
        <dbReference type="EMBL" id="KAL0126098.1"/>
    </source>
</evidence>
<proteinExistence type="inferred from homology"/>
<evidence type="ECO:0000256" key="6">
    <source>
        <dbReference type="SAM" id="Phobius"/>
    </source>
</evidence>
<evidence type="ECO:0000256" key="4">
    <source>
        <dbReference type="ARBA" id="ARBA00022989"/>
    </source>
</evidence>
<dbReference type="AlphaFoldDB" id="A0AAW2GEU8"/>
<keyword evidence="4 6" id="KW-1133">Transmembrane helix</keyword>
<evidence type="ECO:0000256" key="3">
    <source>
        <dbReference type="ARBA" id="ARBA00022692"/>
    </source>
</evidence>
<dbReference type="GO" id="GO:0016020">
    <property type="term" value="C:membrane"/>
    <property type="evidence" value="ECO:0007669"/>
    <property type="project" value="UniProtKB-SubCell"/>
</dbReference>
<evidence type="ECO:0000256" key="5">
    <source>
        <dbReference type="ARBA" id="ARBA00023136"/>
    </source>
</evidence>
<evidence type="ECO:0000256" key="1">
    <source>
        <dbReference type="ARBA" id="ARBA00004167"/>
    </source>
</evidence>
<accession>A0AAW2GEU8</accession>
<sequence length="142" mass="16350">MMSRQFTRGAQLYNTTRCFTRSSIIRDINKDKMPVQKSNETAKDSDVLGPQMHRVSNFDKRMLVWVKRYPSIADVPKDVTADCILNSRSKARIKCCNYMIVATVVGCLISIFLGKREAARGGSLRKQRDEWFQEQLAQNKNK</sequence>